<feature type="transmembrane region" description="Helical" evidence="2">
    <location>
        <begin position="6"/>
        <end position="23"/>
    </location>
</feature>
<gene>
    <name evidence="3" type="ORF">HELGO_WM20021</name>
</gene>
<dbReference type="AlphaFoldDB" id="A0A6S6U2E1"/>
<evidence type="ECO:0000256" key="1">
    <source>
        <dbReference type="SAM" id="MobiDB-lite"/>
    </source>
</evidence>
<organism evidence="3">
    <name type="scientific">uncultured Thiotrichaceae bacterium</name>
    <dbReference type="NCBI Taxonomy" id="298394"/>
    <lineage>
        <taxon>Bacteria</taxon>
        <taxon>Pseudomonadati</taxon>
        <taxon>Pseudomonadota</taxon>
        <taxon>Gammaproteobacteria</taxon>
        <taxon>Thiotrichales</taxon>
        <taxon>Thiotrichaceae</taxon>
        <taxon>environmental samples</taxon>
    </lineage>
</organism>
<dbReference type="PANTHER" id="PTHR35335">
    <property type="entry name" value="UPF0716 PROTEIN FXSA"/>
    <property type="match status" value="1"/>
</dbReference>
<sequence length="154" mass="17042">MRPFPIFAALFFIVPLVEIYFLVKVGEQIGPFKTILLVILTAVAGVYLLRQQGLSTLGRFQKNMASGQLPAKEIFEGFFLLIGGALLLTPGFFTDFVGFLCVIPVTRQFMAKRILANSNVSMSGAGFSRGRTSPDDHVYEGEYSAKPDELLERK</sequence>
<dbReference type="PANTHER" id="PTHR35335:SF1">
    <property type="entry name" value="UPF0716 PROTEIN FXSA"/>
    <property type="match status" value="1"/>
</dbReference>
<dbReference type="NCBIfam" id="NF008528">
    <property type="entry name" value="PRK11463.1-2"/>
    <property type="match status" value="1"/>
</dbReference>
<feature type="transmembrane region" description="Helical" evidence="2">
    <location>
        <begin position="30"/>
        <end position="49"/>
    </location>
</feature>
<evidence type="ECO:0000256" key="2">
    <source>
        <dbReference type="SAM" id="Phobius"/>
    </source>
</evidence>
<dbReference type="GO" id="GO:0016020">
    <property type="term" value="C:membrane"/>
    <property type="evidence" value="ECO:0007669"/>
    <property type="project" value="InterPro"/>
</dbReference>
<dbReference type="Pfam" id="PF04186">
    <property type="entry name" value="FxsA"/>
    <property type="match status" value="1"/>
</dbReference>
<accession>A0A6S6U2E1</accession>
<dbReference type="EMBL" id="CACVAY010000105">
    <property type="protein sequence ID" value="CAA6821626.1"/>
    <property type="molecule type" value="Genomic_DNA"/>
</dbReference>
<reference evidence="3" key="1">
    <citation type="submission" date="2020-01" db="EMBL/GenBank/DDBJ databases">
        <authorList>
            <person name="Meier V. D."/>
            <person name="Meier V D."/>
        </authorList>
    </citation>
    <scope>NUCLEOTIDE SEQUENCE</scope>
    <source>
        <strain evidence="3">HLG_WM_MAG_07</strain>
    </source>
</reference>
<proteinExistence type="predicted"/>
<keyword evidence="2" id="KW-1133">Transmembrane helix</keyword>
<feature type="compositionally biased region" description="Basic and acidic residues" evidence="1">
    <location>
        <begin position="132"/>
        <end position="154"/>
    </location>
</feature>
<protein>
    <submittedName>
        <fullName evidence="3">Exlusion protein FxsA</fullName>
    </submittedName>
</protein>
<evidence type="ECO:0000313" key="3">
    <source>
        <dbReference type="EMBL" id="CAA6821626.1"/>
    </source>
</evidence>
<keyword evidence="2" id="KW-0812">Transmembrane</keyword>
<name>A0A6S6U2E1_9GAMM</name>
<feature type="region of interest" description="Disordered" evidence="1">
    <location>
        <begin position="126"/>
        <end position="154"/>
    </location>
</feature>
<dbReference type="InterPro" id="IPR007313">
    <property type="entry name" value="FxsA"/>
</dbReference>
<keyword evidence="2" id="KW-0472">Membrane</keyword>
<feature type="transmembrane region" description="Helical" evidence="2">
    <location>
        <begin position="78"/>
        <end position="103"/>
    </location>
</feature>